<dbReference type="PANTHER" id="PTHR13333:SF7">
    <property type="entry name" value="M-AAA PROTEASE-INTERACTING PROTEIN 1, MITOCHONDRIAL"/>
    <property type="match status" value="1"/>
</dbReference>
<dbReference type="EMBL" id="CP026258">
    <property type="protein sequence ID" value="AWP15660.1"/>
    <property type="molecule type" value="Genomic_DNA"/>
</dbReference>
<dbReference type="GO" id="GO:0032979">
    <property type="term" value="P:protein insertion into mitochondrial inner membrane from matrix"/>
    <property type="evidence" value="ECO:0007669"/>
    <property type="project" value="TreeGrafter"/>
</dbReference>
<sequence>MQRIASLAAAPGIGGLAARGPAVRAWKKGPAGRGQPLVHGQWAGACARAFAGEPGAPGRGFCRGFCRRRLVFVGQTHRLVCSRPGADGPAGSSGGQPALSVVGSPDPITWIRCKAMMYLISVCFESDVTSVEFERGVKQAVLHVSNVMSSGNYHELKGVVSNEMVKYIQKRCRPLTKAQRRQLALTMDDIIFVFPEDVSVVFDQYGRKFCFIVLRFWLLSTHEGPDDPEGMKIFKVPSSEDGSPQKKIATAVYE</sequence>
<feature type="region of interest" description="Disordered" evidence="1">
    <location>
        <begin position="229"/>
        <end position="250"/>
    </location>
</feature>
<dbReference type="GO" id="GO:0043022">
    <property type="term" value="F:ribosome binding"/>
    <property type="evidence" value="ECO:0007669"/>
    <property type="project" value="TreeGrafter"/>
</dbReference>
<evidence type="ECO:0000313" key="3">
    <source>
        <dbReference type="EMBL" id="KAF0031923.1"/>
    </source>
</evidence>
<evidence type="ECO:0000313" key="5">
    <source>
        <dbReference type="Proteomes" id="UP000438429"/>
    </source>
</evidence>
<evidence type="ECO:0000313" key="2">
    <source>
        <dbReference type="EMBL" id="AWP15660.1"/>
    </source>
</evidence>
<reference evidence="3 5" key="2">
    <citation type="submission" date="2019-06" db="EMBL/GenBank/DDBJ databases">
        <title>Draft genomes of female and male turbot (Scophthalmus maximus).</title>
        <authorList>
            <person name="Xu H."/>
            <person name="Xu X.-W."/>
            <person name="Shao C."/>
            <person name="Chen S."/>
        </authorList>
    </citation>
    <scope>NUCLEOTIDE SEQUENCE [LARGE SCALE GENOMIC DNA]</scope>
    <source>
        <strain evidence="3">Ysfricsl-2016a</strain>
        <tissue evidence="3">Blood</tissue>
    </source>
</reference>
<dbReference type="EMBL" id="VEVO01000014">
    <property type="protein sequence ID" value="KAF0031923.1"/>
    <property type="molecule type" value="Genomic_DNA"/>
</dbReference>
<gene>
    <name evidence="3" type="ORF">F2P81_016478</name>
    <name evidence="2" type="ORF">SMAX5B_018111</name>
</gene>
<keyword evidence="4" id="KW-1185">Reference proteome</keyword>
<dbReference type="GO" id="GO:0005743">
    <property type="term" value="C:mitochondrial inner membrane"/>
    <property type="evidence" value="ECO:0007669"/>
    <property type="project" value="TreeGrafter"/>
</dbReference>
<name>A0A2U9CI03_SCOMX</name>
<protein>
    <submittedName>
        <fullName evidence="2">Uncharacterized protein</fullName>
    </submittedName>
</protein>
<evidence type="ECO:0000313" key="4">
    <source>
        <dbReference type="Proteomes" id="UP000246464"/>
    </source>
</evidence>
<dbReference type="Proteomes" id="UP000246464">
    <property type="component" value="Chromosome 16"/>
</dbReference>
<organism evidence="2 4">
    <name type="scientific">Scophthalmus maximus</name>
    <name type="common">Turbot</name>
    <name type="synonym">Psetta maxima</name>
    <dbReference type="NCBI Taxonomy" id="52904"/>
    <lineage>
        <taxon>Eukaryota</taxon>
        <taxon>Metazoa</taxon>
        <taxon>Chordata</taxon>
        <taxon>Craniata</taxon>
        <taxon>Vertebrata</taxon>
        <taxon>Euteleostomi</taxon>
        <taxon>Actinopterygii</taxon>
        <taxon>Neopterygii</taxon>
        <taxon>Teleostei</taxon>
        <taxon>Neoteleostei</taxon>
        <taxon>Acanthomorphata</taxon>
        <taxon>Carangaria</taxon>
        <taxon>Pleuronectiformes</taxon>
        <taxon>Pleuronectoidei</taxon>
        <taxon>Scophthalmidae</taxon>
        <taxon>Scophthalmus</taxon>
    </lineage>
</organism>
<dbReference type="PANTHER" id="PTHR13333">
    <property type="entry name" value="M-AAA PROTEASE-INTERACTING PROTEIN 1, MITOCHONDRIAL"/>
    <property type="match status" value="1"/>
</dbReference>
<dbReference type="AlphaFoldDB" id="A0A2U9CI03"/>
<proteinExistence type="predicted"/>
<dbReference type="Proteomes" id="UP000438429">
    <property type="component" value="Unassembled WGS sequence"/>
</dbReference>
<accession>A0A2U9CI03</accession>
<reference evidence="2 4" key="1">
    <citation type="submission" date="2017-12" db="EMBL/GenBank/DDBJ databases">
        <title>Integrating genomic resources of turbot (Scophthalmus maximus) in depth evaluation of genetic and physical mapping variation across individuals.</title>
        <authorList>
            <person name="Martinez P."/>
        </authorList>
    </citation>
    <scope>NUCLEOTIDE SEQUENCE [LARGE SCALE GENOMIC DNA]</scope>
</reference>
<evidence type="ECO:0000256" key="1">
    <source>
        <dbReference type="SAM" id="MobiDB-lite"/>
    </source>
</evidence>